<comment type="caution">
    <text evidence="1">The sequence shown here is derived from an EMBL/GenBank/DDBJ whole genome shotgun (WGS) entry which is preliminary data.</text>
</comment>
<protein>
    <submittedName>
        <fullName evidence="1">Terpene cyclase/mutase family protein</fullName>
    </submittedName>
</protein>
<dbReference type="RefSeq" id="WP_211799481.1">
    <property type="nucleotide sequence ID" value="NZ_JAGSCS010000001.1"/>
</dbReference>
<sequence>MTKVLDWLMDGENPSVTYFARKSLLEKGEEDPQVREARDLIAIKGLVPQVLELQNPDGSFGEPERFYLDKYGGTVWTMMILAEHGAPPEDPRVRLGCEFLLAHAREPLEGGFSAKAQAGLGTGLPGVVVPCLTGNMVFTLFRLGYGKDPRVQEAIAWLLRYTRTDDGDGPAPQGALFEWREPCYGKHSCHMGVAKSLKGLAEIPEDQRSPEVRAKLEEMAEYFLKHHIHKKSHDLDEVSRPGWLKLGFPLMYQTDLLEILHLLTGLGIKDPRMDEALAILQGKAQEGRWKLESTMNGKTLMPVEQKGKPSRWITLRALETLKGQGIGEK</sequence>
<keyword evidence="2" id="KW-1185">Reference proteome</keyword>
<dbReference type="Proteomes" id="UP000675379">
    <property type="component" value="Unassembled WGS sequence"/>
</dbReference>
<dbReference type="EMBL" id="JAGSCS010000001">
    <property type="protein sequence ID" value="MBR0574972.1"/>
    <property type="molecule type" value="Genomic_DNA"/>
</dbReference>
<dbReference type="SUPFAM" id="SSF48239">
    <property type="entry name" value="Terpenoid cyclases/Protein prenyltransferases"/>
    <property type="match status" value="1"/>
</dbReference>
<name>A0A941CLT5_9CLOT</name>
<dbReference type="AlphaFoldDB" id="A0A941CLT5"/>
<dbReference type="InterPro" id="IPR008930">
    <property type="entry name" value="Terpenoid_cyclase/PrenylTrfase"/>
</dbReference>
<organism evidence="1 2">
    <name type="scientific">Proteiniclasticum sediminis</name>
    <dbReference type="NCBI Taxonomy" id="2804028"/>
    <lineage>
        <taxon>Bacteria</taxon>
        <taxon>Bacillati</taxon>
        <taxon>Bacillota</taxon>
        <taxon>Clostridia</taxon>
        <taxon>Eubacteriales</taxon>
        <taxon>Clostridiaceae</taxon>
        <taxon>Proteiniclasticum</taxon>
    </lineage>
</organism>
<gene>
    <name evidence="1" type="ORF">KCG48_01325</name>
</gene>
<proteinExistence type="predicted"/>
<evidence type="ECO:0000313" key="2">
    <source>
        <dbReference type="Proteomes" id="UP000675379"/>
    </source>
</evidence>
<reference evidence="1" key="1">
    <citation type="submission" date="2021-04" db="EMBL/GenBank/DDBJ databases">
        <title>Proteiniclasticum sedimins sp. nov., an obligate anaerobic bacterium isolated from anaerobic sludge.</title>
        <authorList>
            <person name="Liu J."/>
        </authorList>
    </citation>
    <scope>NUCLEOTIDE SEQUENCE</scope>
    <source>
        <strain evidence="1">BAD-10</strain>
    </source>
</reference>
<evidence type="ECO:0000313" key="1">
    <source>
        <dbReference type="EMBL" id="MBR0574972.1"/>
    </source>
</evidence>
<dbReference type="Gene3D" id="1.50.10.20">
    <property type="match status" value="1"/>
</dbReference>
<accession>A0A941CLT5</accession>